<protein>
    <submittedName>
        <fullName evidence="2">Uncharacterized protein</fullName>
    </submittedName>
</protein>
<sequence>MNDFKAQSCPELNNQDRKPKCCVTFRLDQIWSTCYRETSVIHQGGAERKINSGVSAKMRQFRKKLSLKNLKRSFSRENALGDEGHGDHFSPDDEDGLDISPLSPTGSEPSLYQTQQTTTTGMSDERNQKGII</sequence>
<proteinExistence type="predicted"/>
<feature type="compositionally biased region" description="Basic and acidic residues" evidence="1">
    <location>
        <begin position="82"/>
        <end position="91"/>
    </location>
</feature>
<feature type="compositionally biased region" description="Polar residues" evidence="1">
    <location>
        <begin position="102"/>
        <end position="122"/>
    </location>
</feature>
<name>A0A2G8JWP6_STIJA</name>
<evidence type="ECO:0000313" key="2">
    <source>
        <dbReference type="EMBL" id="PIK40211.1"/>
    </source>
</evidence>
<gene>
    <name evidence="2" type="ORF">BSL78_22945</name>
</gene>
<comment type="caution">
    <text evidence="2">The sequence shown here is derived from an EMBL/GenBank/DDBJ whole genome shotgun (WGS) entry which is preliminary data.</text>
</comment>
<feature type="compositionally biased region" description="Basic and acidic residues" evidence="1">
    <location>
        <begin position="123"/>
        <end position="132"/>
    </location>
</feature>
<accession>A0A2G8JWP6</accession>
<keyword evidence="3" id="KW-1185">Reference proteome</keyword>
<evidence type="ECO:0000313" key="3">
    <source>
        <dbReference type="Proteomes" id="UP000230750"/>
    </source>
</evidence>
<dbReference type="Proteomes" id="UP000230750">
    <property type="component" value="Unassembled WGS sequence"/>
</dbReference>
<dbReference type="EMBL" id="MRZV01001150">
    <property type="protein sequence ID" value="PIK40211.1"/>
    <property type="molecule type" value="Genomic_DNA"/>
</dbReference>
<dbReference type="AlphaFoldDB" id="A0A2G8JWP6"/>
<feature type="region of interest" description="Disordered" evidence="1">
    <location>
        <begin position="72"/>
        <end position="132"/>
    </location>
</feature>
<reference evidence="2 3" key="1">
    <citation type="journal article" date="2017" name="PLoS Biol.">
        <title>The sea cucumber genome provides insights into morphological evolution and visceral regeneration.</title>
        <authorList>
            <person name="Zhang X."/>
            <person name="Sun L."/>
            <person name="Yuan J."/>
            <person name="Sun Y."/>
            <person name="Gao Y."/>
            <person name="Zhang L."/>
            <person name="Li S."/>
            <person name="Dai H."/>
            <person name="Hamel J.F."/>
            <person name="Liu C."/>
            <person name="Yu Y."/>
            <person name="Liu S."/>
            <person name="Lin W."/>
            <person name="Guo K."/>
            <person name="Jin S."/>
            <person name="Xu P."/>
            <person name="Storey K.B."/>
            <person name="Huan P."/>
            <person name="Zhang T."/>
            <person name="Zhou Y."/>
            <person name="Zhang J."/>
            <person name="Lin C."/>
            <person name="Li X."/>
            <person name="Xing L."/>
            <person name="Huo D."/>
            <person name="Sun M."/>
            <person name="Wang L."/>
            <person name="Mercier A."/>
            <person name="Li F."/>
            <person name="Yang H."/>
            <person name="Xiang J."/>
        </authorList>
    </citation>
    <scope>NUCLEOTIDE SEQUENCE [LARGE SCALE GENOMIC DNA]</scope>
    <source>
        <strain evidence="2">Shaxun</strain>
        <tissue evidence="2">Muscle</tissue>
    </source>
</reference>
<organism evidence="2 3">
    <name type="scientific">Stichopus japonicus</name>
    <name type="common">Sea cucumber</name>
    <dbReference type="NCBI Taxonomy" id="307972"/>
    <lineage>
        <taxon>Eukaryota</taxon>
        <taxon>Metazoa</taxon>
        <taxon>Echinodermata</taxon>
        <taxon>Eleutherozoa</taxon>
        <taxon>Echinozoa</taxon>
        <taxon>Holothuroidea</taxon>
        <taxon>Aspidochirotacea</taxon>
        <taxon>Aspidochirotida</taxon>
        <taxon>Stichopodidae</taxon>
        <taxon>Apostichopus</taxon>
    </lineage>
</organism>
<evidence type="ECO:0000256" key="1">
    <source>
        <dbReference type="SAM" id="MobiDB-lite"/>
    </source>
</evidence>